<feature type="transmembrane region" description="Helical" evidence="6">
    <location>
        <begin position="5"/>
        <end position="25"/>
    </location>
</feature>
<feature type="transmembrane region" description="Helical" evidence="6">
    <location>
        <begin position="124"/>
        <end position="142"/>
    </location>
</feature>
<keyword evidence="4 5" id="KW-0012">Acyltransferase</keyword>
<comment type="similarity">
    <text evidence="2 5">Belongs to the 1-acyl-sn-glycerol-3-phosphate acyltransferase family.</text>
</comment>
<keyword evidence="3 5" id="KW-0808">Transferase</keyword>
<keyword evidence="5" id="KW-0444">Lipid biosynthesis</keyword>
<gene>
    <name evidence="8" type="ORF">CLUMA_CG004627</name>
</gene>
<dbReference type="STRING" id="568069.A0A1J1HTQ3"/>
<reference evidence="8 9" key="1">
    <citation type="submission" date="2015-04" db="EMBL/GenBank/DDBJ databases">
        <authorList>
            <person name="Syromyatnikov M.Y."/>
            <person name="Popov V.N."/>
        </authorList>
    </citation>
    <scope>NUCLEOTIDE SEQUENCE [LARGE SCALE GENOMIC DNA]</scope>
</reference>
<dbReference type="EC" id="2.3.1.51" evidence="5"/>
<sequence>MACSFYEFIGLAIVALIFCSISNRVQYYTKMIVFIVSALFAAVLPIPLMLPRPRDYRNALIPAWCIVKVGQLIGASYEIRGLENINRDSGGVVLINHQSAIDLIVLGKLWPVIGRATQVAKKEIFYLFPFGLACYLWGTLFINRQNQTSARNVINRESKAINERKSKILFFPEGTRNPSETLLPFKKGSFHVAIQAQCPIQPIVVSRYTYLDSKRKYFGRGRTIISILPEVNTKGMIKSDIDSLVSNVQNLMQESYEKISDEASAAENMKYY</sequence>
<dbReference type="Proteomes" id="UP000183832">
    <property type="component" value="Unassembled WGS sequence"/>
</dbReference>
<dbReference type="AlphaFoldDB" id="A0A1J1HTQ3"/>
<dbReference type="InterPro" id="IPR004552">
    <property type="entry name" value="AGP_acyltrans"/>
</dbReference>
<dbReference type="EMBL" id="CVRI01000020">
    <property type="protein sequence ID" value="CRK90938.1"/>
    <property type="molecule type" value="Genomic_DNA"/>
</dbReference>
<evidence type="ECO:0000313" key="9">
    <source>
        <dbReference type="Proteomes" id="UP000183832"/>
    </source>
</evidence>
<dbReference type="SUPFAM" id="SSF69593">
    <property type="entry name" value="Glycerol-3-phosphate (1)-acyltransferase"/>
    <property type="match status" value="1"/>
</dbReference>
<dbReference type="OrthoDB" id="202234at2759"/>
<dbReference type="PANTHER" id="PTHR10434:SF53">
    <property type="entry name" value="1-ACYL-SN-GLYCEROL-3-PHOSPHATE ACYLTRANSFERASE"/>
    <property type="match status" value="1"/>
</dbReference>
<comment type="pathway">
    <text evidence="1">Phospholipid metabolism; CDP-diacylglycerol biosynthesis; CDP-diacylglycerol from sn-glycerol 3-phosphate: step 2/3.</text>
</comment>
<accession>A0A1J1HTQ3</accession>
<keyword evidence="6" id="KW-0472">Membrane</keyword>
<organism evidence="8 9">
    <name type="scientific">Clunio marinus</name>
    <dbReference type="NCBI Taxonomy" id="568069"/>
    <lineage>
        <taxon>Eukaryota</taxon>
        <taxon>Metazoa</taxon>
        <taxon>Ecdysozoa</taxon>
        <taxon>Arthropoda</taxon>
        <taxon>Hexapoda</taxon>
        <taxon>Insecta</taxon>
        <taxon>Pterygota</taxon>
        <taxon>Neoptera</taxon>
        <taxon>Endopterygota</taxon>
        <taxon>Diptera</taxon>
        <taxon>Nematocera</taxon>
        <taxon>Chironomoidea</taxon>
        <taxon>Chironomidae</taxon>
        <taxon>Clunio</taxon>
    </lineage>
</organism>
<evidence type="ECO:0000256" key="5">
    <source>
        <dbReference type="RuleBase" id="RU361267"/>
    </source>
</evidence>
<comment type="domain">
    <text evidence="5">The HXXXXD motif is essential for acyltransferase activity and may constitute the binding site for the phosphate moiety of the glycerol-3-phosphate.</text>
</comment>
<dbReference type="GO" id="GO:0006654">
    <property type="term" value="P:phosphatidic acid biosynthetic process"/>
    <property type="evidence" value="ECO:0007669"/>
    <property type="project" value="TreeGrafter"/>
</dbReference>
<dbReference type="SMART" id="SM00563">
    <property type="entry name" value="PlsC"/>
    <property type="match status" value="1"/>
</dbReference>
<evidence type="ECO:0000256" key="1">
    <source>
        <dbReference type="ARBA" id="ARBA00004728"/>
    </source>
</evidence>
<name>A0A1J1HTQ3_9DIPT</name>
<keyword evidence="9" id="KW-1185">Reference proteome</keyword>
<comment type="catalytic activity">
    <reaction evidence="5">
        <text>a 1-acyl-sn-glycero-3-phosphate + an acyl-CoA = a 1,2-diacyl-sn-glycero-3-phosphate + CoA</text>
        <dbReference type="Rhea" id="RHEA:19709"/>
        <dbReference type="ChEBI" id="CHEBI:57287"/>
        <dbReference type="ChEBI" id="CHEBI:57970"/>
        <dbReference type="ChEBI" id="CHEBI:58342"/>
        <dbReference type="ChEBI" id="CHEBI:58608"/>
        <dbReference type="EC" id="2.3.1.51"/>
    </reaction>
</comment>
<evidence type="ECO:0000256" key="4">
    <source>
        <dbReference type="ARBA" id="ARBA00023315"/>
    </source>
</evidence>
<keyword evidence="5" id="KW-0594">Phospholipid biosynthesis</keyword>
<dbReference type="GO" id="GO:0016020">
    <property type="term" value="C:membrane"/>
    <property type="evidence" value="ECO:0007669"/>
    <property type="project" value="InterPro"/>
</dbReference>
<evidence type="ECO:0000259" key="7">
    <source>
        <dbReference type="SMART" id="SM00563"/>
    </source>
</evidence>
<dbReference type="NCBIfam" id="TIGR00530">
    <property type="entry name" value="AGP_acyltrn"/>
    <property type="match status" value="1"/>
</dbReference>
<proteinExistence type="inferred from homology"/>
<dbReference type="Pfam" id="PF01553">
    <property type="entry name" value="Acyltransferase"/>
    <property type="match status" value="1"/>
</dbReference>
<dbReference type="PANTHER" id="PTHR10434">
    <property type="entry name" value="1-ACYL-SN-GLYCEROL-3-PHOSPHATE ACYLTRANSFERASE"/>
    <property type="match status" value="1"/>
</dbReference>
<dbReference type="CDD" id="cd07989">
    <property type="entry name" value="LPLAT_AGPAT-like"/>
    <property type="match status" value="1"/>
</dbReference>
<protein>
    <recommendedName>
        <fullName evidence="5">1-acyl-sn-glycerol-3-phosphate acyltransferase</fullName>
        <ecNumber evidence="5">2.3.1.51</ecNumber>
    </recommendedName>
</protein>
<evidence type="ECO:0000313" key="8">
    <source>
        <dbReference type="EMBL" id="CRK90938.1"/>
    </source>
</evidence>
<feature type="domain" description="Phospholipid/glycerol acyltransferase" evidence="7">
    <location>
        <begin position="91"/>
        <end position="208"/>
    </location>
</feature>
<evidence type="ECO:0000256" key="3">
    <source>
        <dbReference type="ARBA" id="ARBA00022679"/>
    </source>
</evidence>
<keyword evidence="5" id="KW-1208">Phospholipid metabolism</keyword>
<dbReference type="InterPro" id="IPR002123">
    <property type="entry name" value="Plipid/glycerol_acylTrfase"/>
</dbReference>
<feature type="transmembrane region" description="Helical" evidence="6">
    <location>
        <begin position="31"/>
        <end position="50"/>
    </location>
</feature>
<keyword evidence="6" id="KW-0812">Transmembrane</keyword>
<dbReference type="GO" id="GO:0005783">
    <property type="term" value="C:endoplasmic reticulum"/>
    <property type="evidence" value="ECO:0007669"/>
    <property type="project" value="TreeGrafter"/>
</dbReference>
<evidence type="ECO:0000256" key="6">
    <source>
        <dbReference type="SAM" id="Phobius"/>
    </source>
</evidence>
<dbReference type="GO" id="GO:0003841">
    <property type="term" value="F:1-acylglycerol-3-phosphate O-acyltransferase activity"/>
    <property type="evidence" value="ECO:0007669"/>
    <property type="project" value="UniProtKB-UniRule"/>
</dbReference>
<evidence type="ECO:0000256" key="2">
    <source>
        <dbReference type="ARBA" id="ARBA00008655"/>
    </source>
</evidence>
<keyword evidence="6" id="KW-1133">Transmembrane helix</keyword>
<keyword evidence="5" id="KW-0443">Lipid metabolism</keyword>